<dbReference type="SMART" id="SM00248">
    <property type="entry name" value="ANK"/>
    <property type="match status" value="4"/>
</dbReference>
<evidence type="ECO:0000256" key="2">
    <source>
        <dbReference type="ARBA" id="ARBA00023043"/>
    </source>
</evidence>
<dbReference type="OrthoDB" id="20872at2759"/>
<dbReference type="PROSITE" id="PS50088">
    <property type="entry name" value="ANK_REPEAT"/>
    <property type="match status" value="1"/>
</dbReference>
<feature type="region of interest" description="Disordered" evidence="4">
    <location>
        <begin position="89"/>
        <end position="160"/>
    </location>
</feature>
<dbReference type="InterPro" id="IPR002110">
    <property type="entry name" value="Ankyrin_rpt"/>
</dbReference>
<evidence type="ECO:0000256" key="4">
    <source>
        <dbReference type="SAM" id="MobiDB-lite"/>
    </source>
</evidence>
<keyword evidence="2 3" id="KW-0040">ANK repeat</keyword>
<dbReference type="SUPFAM" id="SSF48452">
    <property type="entry name" value="TPR-like"/>
    <property type="match status" value="1"/>
</dbReference>
<dbReference type="InterPro" id="IPR011990">
    <property type="entry name" value="TPR-like_helical_dom_sf"/>
</dbReference>
<dbReference type="PANTHER" id="PTHR24198:SF165">
    <property type="entry name" value="ANKYRIN REPEAT-CONTAINING PROTEIN-RELATED"/>
    <property type="match status" value="1"/>
</dbReference>
<evidence type="ECO:0000256" key="1">
    <source>
        <dbReference type="ARBA" id="ARBA00022737"/>
    </source>
</evidence>
<sequence>MVCVMLQLEQRGMSSDHQVSLDVKLTSLEKTMREVVHSLARSSRSNTLGGATIVASEPGVLKADDDMNTYVAFAKKFLTTASAAASTRSSLSTVSPAFDADAGLPRRKPSIPDLPLPSSDRERVAGWISSPANDADVGRQDSATTQGRKSGSDRRKKADDSEIEFMRTKRHLTLGQESVEQGNHFRAETHFRKALALMETNDFEDRIALQPAEVVLMLANSCVKQEKLDEAVTLLEPVANMRADVYPLSSKGPGLEATRPSPSQHRTHRLQALAANHMLGQVFMLKSDFDSAEEHGLKAFSERRKELGAQDEKTLESVQLVIDIYRAQGDEEEAEGYEIFLSPPETSLQASSSREALLEYEEAEAASPLGNAPQPQSEAVRPEPAQRSSRSGFTQRLRHFGRSSQSTLGQSPPLPDLQRLSISRTANMNDAFQDYNTGQDHTERLRGLSSPSDTSTHERSSSFPDDDSVTTPSSSVLERSSSTRTIEPTFVAIAQLCAERKMDRAVKVALQFLDTYQSKMMIIRRMDLEKNIRRGIGQGLARTGLGYAPLHFFCELKEEHAEEVNLLVKHGVDVNAVAFQAGYTQSNPKDPFTALQQATQRGYSTITALLLACEGIKTDLRDPEGLTPLMVACRKRHYVIVQQLLKFQLPTDFPQTWHGNTLLHDAARRCDPVIVEMLIDHYPDVDARDKFSKTALMHAVIKTDINDSNEKRNRVRGRCRTVQMLLEAGADPTLKDNRTGLTVRDYAMQENDNELLALLDHAPRTGVSELVA</sequence>
<dbReference type="Pfam" id="PF12796">
    <property type="entry name" value="Ank_2"/>
    <property type="match status" value="1"/>
</dbReference>
<feature type="region of interest" description="Disordered" evidence="4">
    <location>
        <begin position="432"/>
        <end position="481"/>
    </location>
</feature>
<dbReference type="STRING" id="1016849.A0A0D1YU83"/>
<feature type="repeat" description="ANK" evidence="3">
    <location>
        <begin position="658"/>
        <end position="690"/>
    </location>
</feature>
<gene>
    <name evidence="5" type="ORF">PV11_01797</name>
</gene>
<dbReference type="HOGENOM" id="CLU_319335_0_0_1"/>
<feature type="compositionally biased region" description="Low complexity" evidence="4">
    <location>
        <begin position="469"/>
        <end position="481"/>
    </location>
</feature>
<dbReference type="AlphaFoldDB" id="A0A0D1YU83"/>
<organism evidence="5 6">
    <name type="scientific">Exophiala sideris</name>
    <dbReference type="NCBI Taxonomy" id="1016849"/>
    <lineage>
        <taxon>Eukaryota</taxon>
        <taxon>Fungi</taxon>
        <taxon>Dikarya</taxon>
        <taxon>Ascomycota</taxon>
        <taxon>Pezizomycotina</taxon>
        <taxon>Eurotiomycetes</taxon>
        <taxon>Chaetothyriomycetidae</taxon>
        <taxon>Chaetothyriales</taxon>
        <taxon>Herpotrichiellaceae</taxon>
        <taxon>Exophiala</taxon>
    </lineage>
</organism>
<accession>A0A0D1YU83</accession>
<feature type="compositionally biased region" description="Basic and acidic residues" evidence="4">
    <location>
        <begin position="150"/>
        <end position="160"/>
    </location>
</feature>
<dbReference type="Gene3D" id="1.25.40.10">
    <property type="entry name" value="Tetratricopeptide repeat domain"/>
    <property type="match status" value="2"/>
</dbReference>
<dbReference type="SUPFAM" id="SSF48403">
    <property type="entry name" value="Ankyrin repeat"/>
    <property type="match status" value="1"/>
</dbReference>
<name>A0A0D1YU83_9EURO</name>
<proteinExistence type="predicted"/>
<dbReference type="PANTHER" id="PTHR24198">
    <property type="entry name" value="ANKYRIN REPEAT AND PROTEIN KINASE DOMAIN-CONTAINING PROTEIN"/>
    <property type="match status" value="1"/>
</dbReference>
<evidence type="ECO:0000313" key="6">
    <source>
        <dbReference type="Proteomes" id="UP000053599"/>
    </source>
</evidence>
<dbReference type="Proteomes" id="UP000053599">
    <property type="component" value="Unassembled WGS sequence"/>
</dbReference>
<dbReference type="InterPro" id="IPR036770">
    <property type="entry name" value="Ankyrin_rpt-contain_sf"/>
</dbReference>
<dbReference type="Pfam" id="PF00023">
    <property type="entry name" value="Ank"/>
    <property type="match status" value="1"/>
</dbReference>
<protein>
    <submittedName>
        <fullName evidence="5">Uncharacterized protein</fullName>
    </submittedName>
</protein>
<keyword evidence="1" id="KW-0677">Repeat</keyword>
<dbReference type="EMBL" id="KN846951">
    <property type="protein sequence ID" value="KIV86167.1"/>
    <property type="molecule type" value="Genomic_DNA"/>
</dbReference>
<evidence type="ECO:0000256" key="3">
    <source>
        <dbReference type="PROSITE-ProRule" id="PRU00023"/>
    </source>
</evidence>
<dbReference type="PROSITE" id="PS50297">
    <property type="entry name" value="ANK_REP_REGION"/>
    <property type="match status" value="1"/>
</dbReference>
<evidence type="ECO:0000313" key="5">
    <source>
        <dbReference type="EMBL" id="KIV86167.1"/>
    </source>
</evidence>
<feature type="region of interest" description="Disordered" evidence="4">
    <location>
        <begin position="364"/>
        <end position="393"/>
    </location>
</feature>
<dbReference type="Gene3D" id="1.25.40.20">
    <property type="entry name" value="Ankyrin repeat-containing domain"/>
    <property type="match status" value="2"/>
</dbReference>
<reference evidence="5 6" key="1">
    <citation type="submission" date="2015-01" db="EMBL/GenBank/DDBJ databases">
        <title>The Genome Sequence of Exophiala sideris CBS121828.</title>
        <authorList>
            <consortium name="The Broad Institute Genomics Platform"/>
            <person name="Cuomo C."/>
            <person name="de Hoog S."/>
            <person name="Gorbushina A."/>
            <person name="Stielow B."/>
            <person name="Teixiera M."/>
            <person name="Abouelleil A."/>
            <person name="Chapman S.B."/>
            <person name="Priest M."/>
            <person name="Young S.K."/>
            <person name="Wortman J."/>
            <person name="Nusbaum C."/>
            <person name="Birren B."/>
        </authorList>
    </citation>
    <scope>NUCLEOTIDE SEQUENCE [LARGE SCALE GENOMIC DNA]</scope>
    <source>
        <strain evidence="5 6">CBS 121828</strain>
    </source>
</reference>